<keyword evidence="2 4" id="KW-0442">Lipid degradation</keyword>
<comment type="caution">
    <text evidence="7">The sequence shown here is derived from an EMBL/GenBank/DDBJ whole genome shotgun (WGS) entry which is preliminary data.</text>
</comment>
<evidence type="ECO:0000256" key="2">
    <source>
        <dbReference type="ARBA" id="ARBA00022963"/>
    </source>
</evidence>
<feature type="region of interest" description="Disordered" evidence="5">
    <location>
        <begin position="1"/>
        <end position="35"/>
    </location>
</feature>
<keyword evidence="8" id="KW-1185">Reference proteome</keyword>
<evidence type="ECO:0000313" key="7">
    <source>
        <dbReference type="EMBL" id="MDD1124401.1"/>
    </source>
</evidence>
<proteinExistence type="predicted"/>
<feature type="domain" description="PNPLA" evidence="6">
    <location>
        <begin position="101"/>
        <end position="282"/>
    </location>
</feature>
<dbReference type="SUPFAM" id="SSF52151">
    <property type="entry name" value="FabD/lysophospholipase-like"/>
    <property type="match status" value="1"/>
</dbReference>
<protein>
    <submittedName>
        <fullName evidence="7">Patatin-like phospholipase family protein</fullName>
    </submittedName>
</protein>
<accession>A0ABT5PKH4</accession>
<evidence type="ECO:0000256" key="5">
    <source>
        <dbReference type="SAM" id="MobiDB-lite"/>
    </source>
</evidence>
<sequence>MSARSVTATGIGQKKTPKNRCPGPKAPFASGRFRPEATGRSRDFLNSNKFCCSKCNFLRKMAGAEKFRKDFTISKDRKRMTHSPPSSLITEYKSDNVCRILALDGGGAKGFYTLGVLKEIEAMLGCPLYKRFDLVFGTSTGAIIAALIALGYEVDRIHELYKTYVPSIMSRRTAASKTAALQSLAIEVFKDLTFDDVKTGIGIVATRWMTERPMIFKGSVLQAHGRTGTFKPGFGVSIADAVQASCSAYPFFERKIVVTSAGDKVELIDGGYCANNPTLYAVADATIALKKERKDIRVVNVGVGIYPDPKRGFLIGIAKKWLAIQLLQKTLEINTQSLDQLRDILFKDIPTIRISDTFERPEMATDLMEHNLDKLNILRQRGSESFASRESQLREFLI</sequence>
<dbReference type="PANTHER" id="PTHR24185:SF1">
    <property type="entry name" value="CALCIUM-INDEPENDENT PHOSPHOLIPASE A2-GAMMA"/>
    <property type="match status" value="1"/>
</dbReference>
<evidence type="ECO:0000256" key="1">
    <source>
        <dbReference type="ARBA" id="ARBA00022801"/>
    </source>
</evidence>
<reference evidence="7" key="1">
    <citation type="submission" date="2022-05" db="EMBL/GenBank/DDBJ databases">
        <title>Novel Pseudomonas spp. Isolated from a Rainbow Trout Aquaculture Facility.</title>
        <authorList>
            <person name="Testerman T."/>
            <person name="Graf J."/>
        </authorList>
    </citation>
    <scope>NUCLEOTIDE SEQUENCE</scope>
    <source>
        <strain evidence="7">ID386</strain>
    </source>
</reference>
<evidence type="ECO:0000313" key="8">
    <source>
        <dbReference type="Proteomes" id="UP001150531"/>
    </source>
</evidence>
<dbReference type="Gene3D" id="3.40.1090.10">
    <property type="entry name" value="Cytosolic phospholipase A2 catalytic domain"/>
    <property type="match status" value="1"/>
</dbReference>
<keyword evidence="1 4" id="KW-0378">Hydrolase</keyword>
<feature type="short sequence motif" description="GXSXG" evidence="4">
    <location>
        <begin position="137"/>
        <end position="141"/>
    </location>
</feature>
<feature type="compositionally biased region" description="Polar residues" evidence="5">
    <location>
        <begin position="1"/>
        <end position="10"/>
    </location>
</feature>
<dbReference type="PROSITE" id="PS51635">
    <property type="entry name" value="PNPLA"/>
    <property type="match status" value="1"/>
</dbReference>
<gene>
    <name evidence="7" type="ORF">M5G18_07355</name>
</gene>
<name>A0ABT5PKH4_9PSED</name>
<evidence type="ECO:0000256" key="4">
    <source>
        <dbReference type="PROSITE-ProRule" id="PRU01161"/>
    </source>
</evidence>
<dbReference type="InterPro" id="IPR002641">
    <property type="entry name" value="PNPLA_dom"/>
</dbReference>
<feature type="active site" description="Proton acceptor" evidence="4">
    <location>
        <position position="269"/>
    </location>
</feature>
<feature type="active site" description="Nucleophile" evidence="4">
    <location>
        <position position="139"/>
    </location>
</feature>
<dbReference type="Pfam" id="PF01734">
    <property type="entry name" value="Patatin"/>
    <property type="match status" value="1"/>
</dbReference>
<evidence type="ECO:0000256" key="3">
    <source>
        <dbReference type="ARBA" id="ARBA00023098"/>
    </source>
</evidence>
<dbReference type="InterPro" id="IPR016035">
    <property type="entry name" value="Acyl_Trfase/lysoPLipase"/>
</dbReference>
<feature type="short sequence motif" description="GXGXXG" evidence="4">
    <location>
        <begin position="105"/>
        <end position="110"/>
    </location>
</feature>
<evidence type="ECO:0000259" key="6">
    <source>
        <dbReference type="PROSITE" id="PS51635"/>
    </source>
</evidence>
<dbReference type="Proteomes" id="UP001150531">
    <property type="component" value="Unassembled WGS sequence"/>
</dbReference>
<feature type="short sequence motif" description="DGA/G" evidence="4">
    <location>
        <begin position="269"/>
        <end position="271"/>
    </location>
</feature>
<dbReference type="CDD" id="cd07199">
    <property type="entry name" value="Pat17_PNPLA8_PNPLA9_like"/>
    <property type="match status" value="1"/>
</dbReference>
<organism evidence="7 8">
    <name type="scientific">Pseudomonas aphyarum</name>
    <dbReference type="NCBI Taxonomy" id="2942629"/>
    <lineage>
        <taxon>Bacteria</taxon>
        <taxon>Pseudomonadati</taxon>
        <taxon>Pseudomonadota</taxon>
        <taxon>Gammaproteobacteria</taxon>
        <taxon>Pseudomonadales</taxon>
        <taxon>Pseudomonadaceae</taxon>
        <taxon>Pseudomonas</taxon>
    </lineage>
</organism>
<keyword evidence="3 4" id="KW-0443">Lipid metabolism</keyword>
<dbReference type="PANTHER" id="PTHR24185">
    <property type="entry name" value="CALCIUM-INDEPENDENT PHOSPHOLIPASE A2-GAMMA"/>
    <property type="match status" value="1"/>
</dbReference>
<dbReference type="EMBL" id="JAMDGS010000005">
    <property type="protein sequence ID" value="MDD1124401.1"/>
    <property type="molecule type" value="Genomic_DNA"/>
</dbReference>
<dbReference type="RefSeq" id="WP_273897356.1">
    <property type="nucleotide sequence ID" value="NZ_JAMDGS010000005.1"/>
</dbReference>